<protein>
    <recommendedName>
        <fullName evidence="2">Clr5 domain-containing protein</fullName>
    </recommendedName>
</protein>
<feature type="region of interest" description="Disordered" evidence="1">
    <location>
        <begin position="1"/>
        <end position="122"/>
    </location>
</feature>
<gene>
    <name evidence="3" type="ORF">QBC47DRAFT_386220</name>
</gene>
<dbReference type="PANTHER" id="PTHR38788:SF3">
    <property type="entry name" value="CLR5 DOMAIN-CONTAINING PROTEIN"/>
    <property type="match status" value="1"/>
</dbReference>
<feature type="compositionally biased region" description="Low complexity" evidence="1">
    <location>
        <begin position="13"/>
        <end position="34"/>
    </location>
</feature>
<name>A0AAJ0B9U0_9PEZI</name>
<organism evidence="3 4">
    <name type="scientific">Echria macrotheca</name>
    <dbReference type="NCBI Taxonomy" id="438768"/>
    <lineage>
        <taxon>Eukaryota</taxon>
        <taxon>Fungi</taxon>
        <taxon>Dikarya</taxon>
        <taxon>Ascomycota</taxon>
        <taxon>Pezizomycotina</taxon>
        <taxon>Sordariomycetes</taxon>
        <taxon>Sordariomycetidae</taxon>
        <taxon>Sordariales</taxon>
        <taxon>Schizotheciaceae</taxon>
        <taxon>Echria</taxon>
    </lineage>
</organism>
<dbReference type="InterPro" id="IPR025676">
    <property type="entry name" value="Clr5_dom"/>
</dbReference>
<accession>A0AAJ0B9U0</accession>
<dbReference type="AlphaFoldDB" id="A0AAJ0B9U0"/>
<evidence type="ECO:0000313" key="3">
    <source>
        <dbReference type="EMBL" id="KAK1753364.1"/>
    </source>
</evidence>
<feature type="compositionally biased region" description="Basic and acidic residues" evidence="1">
    <location>
        <begin position="54"/>
        <end position="65"/>
    </location>
</feature>
<feature type="compositionally biased region" description="Polar residues" evidence="1">
    <location>
        <begin position="74"/>
        <end position="83"/>
    </location>
</feature>
<dbReference type="Proteomes" id="UP001239445">
    <property type="component" value="Unassembled WGS sequence"/>
</dbReference>
<evidence type="ECO:0000256" key="1">
    <source>
        <dbReference type="SAM" id="MobiDB-lite"/>
    </source>
</evidence>
<sequence>MSTFRSHFHHDSSSSPESLSAVFRMRNPAAATAADMDDDARVMELDDSSSPSPESHKPVFPDRRGSKFPPASARRTSGIQTGLSSSALAKAAKSSGKSSASTSKSASVSSAQSPGNPIIPRRAEDWEPWKGILHELYITQNRILRDIIIMMEDNYNLRATPKMYKNQFARWNFFKYSIKRRPRNKSTQESESSQSGALVSASRSPVDGLISPLLHDSTHTRIMQAGLGMVRDFLKVYINIDPTAPSDMVVYGYEDPCFRYFKASMDLFDQGENAQAGLLLRRAFLQIERMLSTMTIKAFSDLCFLIPHLLVESNRPDILSAYLRYLSGLAAAKFGTHPITDVIASLADFIDDPESMMRYIMTLSKVNSDTLSDLEGAQERTRKWARLQYLACQKTNLDLGDPSDDKDSKHPHHMLRVEAQSVYWAQHLVMGDPESDRLAELWMSRDFPDDFVPRCEAYIAQVKGMGEAKILPPEYARMMECLYIGWLNDYYETIEDWPKVFEYGRRGLELAAGEQYQVWSIHLESLMREHGSAEEAEEMRRRRLEHSWFETVRQEIEDMSLSSV</sequence>
<keyword evidence="4" id="KW-1185">Reference proteome</keyword>
<comment type="caution">
    <text evidence="3">The sequence shown here is derived from an EMBL/GenBank/DDBJ whole genome shotgun (WGS) entry which is preliminary data.</text>
</comment>
<proteinExistence type="predicted"/>
<evidence type="ECO:0000259" key="2">
    <source>
        <dbReference type="Pfam" id="PF14420"/>
    </source>
</evidence>
<reference evidence="3" key="1">
    <citation type="submission" date="2023-06" db="EMBL/GenBank/DDBJ databases">
        <title>Genome-scale phylogeny and comparative genomics of the fungal order Sordariales.</title>
        <authorList>
            <consortium name="Lawrence Berkeley National Laboratory"/>
            <person name="Hensen N."/>
            <person name="Bonometti L."/>
            <person name="Westerberg I."/>
            <person name="Brannstrom I.O."/>
            <person name="Guillou S."/>
            <person name="Cros-Aarteil S."/>
            <person name="Calhoun S."/>
            <person name="Haridas S."/>
            <person name="Kuo A."/>
            <person name="Mondo S."/>
            <person name="Pangilinan J."/>
            <person name="Riley R."/>
            <person name="Labutti K."/>
            <person name="Andreopoulos B."/>
            <person name="Lipzen A."/>
            <person name="Chen C."/>
            <person name="Yanf M."/>
            <person name="Daum C."/>
            <person name="Ng V."/>
            <person name="Clum A."/>
            <person name="Steindorff A."/>
            <person name="Ohm R."/>
            <person name="Martin F."/>
            <person name="Silar P."/>
            <person name="Natvig D."/>
            <person name="Lalanne C."/>
            <person name="Gautier V."/>
            <person name="Ament-Velasquez S.L."/>
            <person name="Kruys A."/>
            <person name="Hutchinson M.I."/>
            <person name="Powell A.J."/>
            <person name="Barry K."/>
            <person name="Miller A.N."/>
            <person name="Grigoriev I.V."/>
            <person name="Debuchy R."/>
            <person name="Gladieux P."/>
            <person name="Thoren M.H."/>
            <person name="Johannesson H."/>
        </authorList>
    </citation>
    <scope>NUCLEOTIDE SEQUENCE</scope>
    <source>
        <strain evidence="3">PSN4</strain>
    </source>
</reference>
<feature type="domain" description="Clr5" evidence="2">
    <location>
        <begin position="123"/>
        <end position="175"/>
    </location>
</feature>
<dbReference type="Pfam" id="PF14420">
    <property type="entry name" value="Clr5"/>
    <property type="match status" value="1"/>
</dbReference>
<dbReference type="EMBL" id="MU839837">
    <property type="protein sequence ID" value="KAK1753364.1"/>
    <property type="molecule type" value="Genomic_DNA"/>
</dbReference>
<feature type="compositionally biased region" description="Low complexity" evidence="1">
    <location>
        <begin position="84"/>
        <end position="113"/>
    </location>
</feature>
<dbReference type="PANTHER" id="PTHR38788">
    <property type="entry name" value="CLR5 DOMAIN-CONTAINING PROTEIN"/>
    <property type="match status" value="1"/>
</dbReference>
<evidence type="ECO:0000313" key="4">
    <source>
        <dbReference type="Proteomes" id="UP001239445"/>
    </source>
</evidence>